<sequence length="265" mass="29112">MIKGLTLLSTRIKQKVNSALLTERCVSCLAPTTDHGLCAACRSDLPANTPACPRCALPLPDSATGLCCGDCLRDPPPFARARIPWRYEFPVDRMIGRYKYQGQRKYGRPLMAGLARHLEEALAREPDCRPEALIAAPMHPARRRQRGFNQAQDLAEYLGRALDLPVLRGRVHRTRRTPTQRGLDRAGRLANLNDSLTLTGEPPASVAIVDDVVTTGATARALASLLKSAGTQRVELWALARTPAPVSPRPHPAVTPPAEQWPDWR</sequence>
<feature type="compositionally biased region" description="Pro residues" evidence="2">
    <location>
        <begin position="245"/>
        <end position="255"/>
    </location>
</feature>
<keyword evidence="5" id="KW-1185">Reference proteome</keyword>
<dbReference type="Gene3D" id="3.40.50.2020">
    <property type="match status" value="1"/>
</dbReference>
<dbReference type="InterPro" id="IPR029057">
    <property type="entry name" value="PRTase-like"/>
</dbReference>
<evidence type="ECO:0000313" key="4">
    <source>
        <dbReference type="EMBL" id="ONF44952.1"/>
    </source>
</evidence>
<accession>A0A1V2DWD5</accession>
<dbReference type="PANTHER" id="PTHR47505:SF1">
    <property type="entry name" value="DNA UTILIZATION PROTEIN YHGH"/>
    <property type="match status" value="1"/>
</dbReference>
<dbReference type="CDD" id="cd06223">
    <property type="entry name" value="PRTases_typeI"/>
    <property type="match status" value="1"/>
</dbReference>
<organism evidence="4 5">
    <name type="scientific">Marinobacter lutaoensis</name>
    <dbReference type="NCBI Taxonomy" id="135739"/>
    <lineage>
        <taxon>Bacteria</taxon>
        <taxon>Pseudomonadati</taxon>
        <taxon>Pseudomonadota</taxon>
        <taxon>Gammaproteobacteria</taxon>
        <taxon>Pseudomonadales</taxon>
        <taxon>Marinobacteraceae</taxon>
        <taxon>Marinobacter</taxon>
    </lineage>
</organism>
<comment type="similarity">
    <text evidence="1">Belongs to the ComF/GntX family.</text>
</comment>
<evidence type="ECO:0000313" key="5">
    <source>
        <dbReference type="Proteomes" id="UP000189339"/>
    </source>
</evidence>
<feature type="domain" description="Double zinc ribbon" evidence="3">
    <location>
        <begin position="19"/>
        <end position="72"/>
    </location>
</feature>
<dbReference type="InterPro" id="IPR044005">
    <property type="entry name" value="DZR_2"/>
</dbReference>
<dbReference type="Pfam" id="PF18912">
    <property type="entry name" value="DZR_2"/>
    <property type="match status" value="1"/>
</dbReference>
<name>A0A1V2DWD5_9GAMM</name>
<proteinExistence type="inferred from homology"/>
<comment type="caution">
    <text evidence="4">The sequence shown here is derived from an EMBL/GenBank/DDBJ whole genome shotgun (WGS) entry which is preliminary data.</text>
</comment>
<feature type="region of interest" description="Disordered" evidence="2">
    <location>
        <begin position="243"/>
        <end position="265"/>
    </location>
</feature>
<dbReference type="EMBL" id="MSCW01000001">
    <property type="protein sequence ID" value="ONF44952.1"/>
    <property type="molecule type" value="Genomic_DNA"/>
</dbReference>
<protein>
    <recommendedName>
        <fullName evidence="3">Double zinc ribbon domain-containing protein</fullName>
    </recommendedName>
</protein>
<dbReference type="InterPro" id="IPR000836">
    <property type="entry name" value="PRTase_dom"/>
</dbReference>
<gene>
    <name evidence="4" type="ORF">BTO32_00270</name>
</gene>
<dbReference type="PANTHER" id="PTHR47505">
    <property type="entry name" value="DNA UTILIZATION PROTEIN YHGH"/>
    <property type="match status" value="1"/>
</dbReference>
<evidence type="ECO:0000259" key="3">
    <source>
        <dbReference type="Pfam" id="PF18912"/>
    </source>
</evidence>
<dbReference type="InterPro" id="IPR051910">
    <property type="entry name" value="ComF/GntX_DNA_util-trans"/>
</dbReference>
<dbReference type="AlphaFoldDB" id="A0A1V2DWD5"/>
<dbReference type="Proteomes" id="UP000189339">
    <property type="component" value="Unassembled WGS sequence"/>
</dbReference>
<dbReference type="SUPFAM" id="SSF53271">
    <property type="entry name" value="PRTase-like"/>
    <property type="match status" value="1"/>
</dbReference>
<reference evidence="4 5" key="1">
    <citation type="submission" date="2016-12" db="EMBL/GenBank/DDBJ databases">
        <title>Marinobacter lutaoensis whole genome sequencing.</title>
        <authorList>
            <person name="Verma A."/>
            <person name="Krishnamurthi S."/>
        </authorList>
    </citation>
    <scope>NUCLEOTIDE SEQUENCE [LARGE SCALE GENOMIC DNA]</scope>
    <source>
        <strain evidence="4 5">T5054</strain>
    </source>
</reference>
<dbReference type="STRING" id="135739.BTO32_00270"/>
<evidence type="ECO:0000256" key="2">
    <source>
        <dbReference type="SAM" id="MobiDB-lite"/>
    </source>
</evidence>
<evidence type="ECO:0000256" key="1">
    <source>
        <dbReference type="ARBA" id="ARBA00008007"/>
    </source>
</evidence>